<proteinExistence type="inferred from homology"/>
<dbReference type="Pfam" id="PF01535">
    <property type="entry name" value="PPR"/>
    <property type="match status" value="2"/>
</dbReference>
<evidence type="ECO:0000256" key="2">
    <source>
        <dbReference type="ARBA" id="ARBA00022737"/>
    </source>
</evidence>
<feature type="repeat" description="PPR" evidence="3">
    <location>
        <begin position="360"/>
        <end position="394"/>
    </location>
</feature>
<dbReference type="OrthoDB" id="185373at2759"/>
<evidence type="ECO:0000256" key="3">
    <source>
        <dbReference type="PROSITE-ProRule" id="PRU00708"/>
    </source>
</evidence>
<evidence type="ECO:0000313" key="6">
    <source>
        <dbReference type="Proteomes" id="UP000257109"/>
    </source>
</evidence>
<feature type="repeat" description="PPR" evidence="3">
    <location>
        <begin position="219"/>
        <end position="253"/>
    </location>
</feature>
<feature type="repeat" description="PPR" evidence="3">
    <location>
        <begin position="395"/>
        <end position="429"/>
    </location>
</feature>
<feature type="repeat" description="PPR" evidence="3">
    <location>
        <begin position="290"/>
        <end position="324"/>
    </location>
</feature>
<dbReference type="PANTHER" id="PTHR46128">
    <property type="entry name" value="MITOCHONDRIAL GROUP I INTRON SPLICING FACTOR CCM1"/>
    <property type="match status" value="1"/>
</dbReference>
<reference evidence="5" key="1">
    <citation type="submission" date="2018-05" db="EMBL/GenBank/DDBJ databases">
        <title>Draft genome of Mucuna pruriens seed.</title>
        <authorList>
            <person name="Nnadi N.E."/>
            <person name="Vos R."/>
            <person name="Hasami M.H."/>
            <person name="Devisetty U.K."/>
            <person name="Aguiy J.C."/>
        </authorList>
    </citation>
    <scope>NUCLEOTIDE SEQUENCE [LARGE SCALE GENOMIC DNA]</scope>
    <source>
        <strain evidence="5">JCA_2017</strain>
    </source>
</reference>
<dbReference type="NCBIfam" id="TIGR00756">
    <property type="entry name" value="PPR"/>
    <property type="match status" value="8"/>
</dbReference>
<dbReference type="InterPro" id="IPR050872">
    <property type="entry name" value="PPR_P_subfamily"/>
</dbReference>
<dbReference type="EMBL" id="QJKJ01008374">
    <property type="protein sequence ID" value="RDX79977.1"/>
    <property type="molecule type" value="Genomic_DNA"/>
</dbReference>
<dbReference type="Proteomes" id="UP000257109">
    <property type="component" value="Unassembled WGS sequence"/>
</dbReference>
<feature type="non-terminal residue" evidence="5">
    <location>
        <position position="1"/>
    </location>
</feature>
<dbReference type="Pfam" id="PF13041">
    <property type="entry name" value="PPR_2"/>
    <property type="match status" value="4"/>
</dbReference>
<feature type="repeat" description="PPR" evidence="3">
    <location>
        <begin position="325"/>
        <end position="359"/>
    </location>
</feature>
<keyword evidence="6" id="KW-1185">Reference proteome</keyword>
<dbReference type="SUPFAM" id="SSF81901">
    <property type="entry name" value="HCP-like"/>
    <property type="match status" value="1"/>
</dbReference>
<dbReference type="PROSITE" id="PS51375">
    <property type="entry name" value="PPR"/>
    <property type="match status" value="10"/>
</dbReference>
<feature type="repeat" description="PPR" evidence="3">
    <location>
        <begin position="430"/>
        <end position="464"/>
    </location>
</feature>
<feature type="region of interest" description="Disordered" evidence="4">
    <location>
        <begin position="1"/>
        <end position="22"/>
    </location>
</feature>
<name>A0A371FNR8_MUCPR</name>
<dbReference type="InterPro" id="IPR011990">
    <property type="entry name" value="TPR-like_helical_dom_sf"/>
</dbReference>
<feature type="repeat" description="PPR" evidence="3">
    <location>
        <begin position="465"/>
        <end position="499"/>
    </location>
</feature>
<protein>
    <submittedName>
        <fullName evidence="5">Pentatricopeptide repeat-containing protein</fullName>
    </submittedName>
</protein>
<feature type="non-terminal residue" evidence="5">
    <location>
        <position position="676"/>
    </location>
</feature>
<accession>A0A371FNR8</accession>
<comment type="similarity">
    <text evidence="1">Belongs to the PPR family. P subfamily.</text>
</comment>
<feature type="repeat" description="PPR" evidence="3">
    <location>
        <begin position="184"/>
        <end position="218"/>
    </location>
</feature>
<dbReference type="AlphaFoldDB" id="A0A371FNR8"/>
<evidence type="ECO:0000256" key="1">
    <source>
        <dbReference type="ARBA" id="ARBA00007626"/>
    </source>
</evidence>
<gene>
    <name evidence="5" type="ORF">CR513_39532</name>
</gene>
<sequence length="676" mass="76302">EVGSVGADRGDQRDRRPTQAQRRKNLKRVLLRPIGTDVIASETMGSIRRAEAWFVKIACTLVFVRSNSLDPFLGYFSKHLTPSLVYEVVNKLNIPNLGFNLVQFTRHKLLMNHSYLTYNLLLRSLCQSNLHNAARLVYDWMRCDGQIPDNWLLGFLVSSYALVGRFDVSKELLADFQCNNFGVNAVVYNHLFNVLIRQNKVVDAVVLFRELVRLRYCPVTYTVNILMRGLCRAGEINEAFKLLEDLRSFGCLPDVITYNTLIHGLCQISEVDRARSWLREVCLNREFTPDVVSYTTIISGYCRLSRMEEGTLLFDEMIRSGTAPNTFTFNALIDGFGKLGDMASALAMFEKMLVHGCPPDVASFTSLINGYFRVGQVHQAMEMWHKMNDKNIGASLYTFSVLVCGLCNNNRLHEARQILKLLNESDIVPQPFVYNPVIDGYCKSGNVDEANKIVADMEVNRCKPDKLTYTILIIGHCMKGRMAEAIGIFDKMLAVGCAPDEITVNNLRSCLLKAGMPGEAVRVKEVLGQNLTLGTSSLKKSYCESTNADMPVALLDQRNAIIRQSVSFFSGDYQSIYICIAIPSKFLLIIFEPEVRYTLVNFVELIFHFSWSHSRWFSGHALAVFNHGASQRDAFIEISQLVQSALDGFKAYVLGYPTNTIRNGFSHKISLLFVEL</sequence>
<feature type="repeat" description="PPR" evidence="3">
    <location>
        <begin position="254"/>
        <end position="289"/>
    </location>
</feature>
<evidence type="ECO:0000313" key="5">
    <source>
        <dbReference type="EMBL" id="RDX79977.1"/>
    </source>
</evidence>
<keyword evidence="2" id="KW-0677">Repeat</keyword>
<dbReference type="PANTHER" id="PTHR46128:SF176">
    <property type="entry name" value="PENTACOTRIPEPTIDE-REPEAT REGION OF PRORP DOMAIN-CONTAINING PROTEIN"/>
    <property type="match status" value="1"/>
</dbReference>
<dbReference type="Gene3D" id="1.25.40.10">
    <property type="entry name" value="Tetratricopeptide repeat domain"/>
    <property type="match status" value="4"/>
</dbReference>
<comment type="caution">
    <text evidence="5">The sequence shown here is derived from an EMBL/GenBank/DDBJ whole genome shotgun (WGS) entry which is preliminary data.</text>
</comment>
<feature type="compositionally biased region" description="Basic and acidic residues" evidence="4">
    <location>
        <begin position="8"/>
        <end position="17"/>
    </location>
</feature>
<feature type="repeat" description="PPR" evidence="3">
    <location>
        <begin position="114"/>
        <end position="148"/>
    </location>
</feature>
<evidence type="ECO:0000256" key="4">
    <source>
        <dbReference type="SAM" id="MobiDB-lite"/>
    </source>
</evidence>
<organism evidence="5 6">
    <name type="scientific">Mucuna pruriens</name>
    <name type="common">Velvet bean</name>
    <name type="synonym">Dolichos pruriens</name>
    <dbReference type="NCBI Taxonomy" id="157652"/>
    <lineage>
        <taxon>Eukaryota</taxon>
        <taxon>Viridiplantae</taxon>
        <taxon>Streptophyta</taxon>
        <taxon>Embryophyta</taxon>
        <taxon>Tracheophyta</taxon>
        <taxon>Spermatophyta</taxon>
        <taxon>Magnoliopsida</taxon>
        <taxon>eudicotyledons</taxon>
        <taxon>Gunneridae</taxon>
        <taxon>Pentapetalae</taxon>
        <taxon>rosids</taxon>
        <taxon>fabids</taxon>
        <taxon>Fabales</taxon>
        <taxon>Fabaceae</taxon>
        <taxon>Papilionoideae</taxon>
        <taxon>50 kb inversion clade</taxon>
        <taxon>NPAAA clade</taxon>
        <taxon>indigoferoid/millettioid clade</taxon>
        <taxon>Phaseoleae</taxon>
        <taxon>Mucuna</taxon>
    </lineage>
</organism>
<dbReference type="InterPro" id="IPR002885">
    <property type="entry name" value="PPR_rpt"/>
</dbReference>